<proteinExistence type="predicted"/>
<reference evidence="1 2" key="1">
    <citation type="submission" date="2023-09" db="EMBL/GenBank/DDBJ databases">
        <authorList>
            <person name="Wang M."/>
        </authorList>
    </citation>
    <scope>NUCLEOTIDE SEQUENCE [LARGE SCALE GENOMIC DNA]</scope>
    <source>
        <strain evidence="1">GT-2023</strain>
        <tissue evidence="1">Liver</tissue>
    </source>
</reference>
<accession>A0ABR3M1V8</accession>
<comment type="caution">
    <text evidence="1">The sequence shown here is derived from an EMBL/GenBank/DDBJ whole genome shotgun (WGS) entry which is preliminary data.</text>
</comment>
<dbReference type="EMBL" id="JAYMGO010000016">
    <property type="protein sequence ID" value="KAL1258795.1"/>
    <property type="molecule type" value="Genomic_DNA"/>
</dbReference>
<keyword evidence="2" id="KW-1185">Reference proteome</keyword>
<organism evidence="1 2">
    <name type="scientific">Cirrhinus molitorella</name>
    <name type="common">mud carp</name>
    <dbReference type="NCBI Taxonomy" id="172907"/>
    <lineage>
        <taxon>Eukaryota</taxon>
        <taxon>Metazoa</taxon>
        <taxon>Chordata</taxon>
        <taxon>Craniata</taxon>
        <taxon>Vertebrata</taxon>
        <taxon>Euteleostomi</taxon>
        <taxon>Actinopterygii</taxon>
        <taxon>Neopterygii</taxon>
        <taxon>Teleostei</taxon>
        <taxon>Ostariophysi</taxon>
        <taxon>Cypriniformes</taxon>
        <taxon>Cyprinidae</taxon>
        <taxon>Labeoninae</taxon>
        <taxon>Labeonini</taxon>
        <taxon>Cirrhinus</taxon>
    </lineage>
</organism>
<sequence length="100" mass="10729">MTDQLSLHHRCVSASPQISHLSLGPHPPPLAVFSQLNRLQQRDGVPLDSASQVVKVGISNLCFLHQQGAQGQEPGTALPLLSLKVQVPALVGEKPLLSHY</sequence>
<evidence type="ECO:0000313" key="2">
    <source>
        <dbReference type="Proteomes" id="UP001558613"/>
    </source>
</evidence>
<dbReference type="Proteomes" id="UP001558613">
    <property type="component" value="Unassembled WGS sequence"/>
</dbReference>
<name>A0ABR3M1V8_9TELE</name>
<protein>
    <submittedName>
        <fullName evidence="1">Uncharacterized protein</fullName>
    </submittedName>
</protein>
<gene>
    <name evidence="1" type="ORF">QQF64_009372</name>
</gene>
<evidence type="ECO:0000313" key="1">
    <source>
        <dbReference type="EMBL" id="KAL1258795.1"/>
    </source>
</evidence>